<gene>
    <name evidence="1" type="ORF">RN51_01693</name>
</gene>
<evidence type="ECO:0000313" key="2">
    <source>
        <dbReference type="Proteomes" id="UP000033725"/>
    </source>
</evidence>
<accession>A0A0F0KPV8</accession>
<dbReference type="OrthoDB" id="5064294at2"/>
<name>A0A0F0KPV8_9MICO</name>
<protein>
    <submittedName>
        <fullName evidence="1">Uncharacterized protein</fullName>
    </submittedName>
</protein>
<dbReference type="EMBL" id="JYIV01000024">
    <property type="protein sequence ID" value="KJL22947.1"/>
    <property type="molecule type" value="Genomic_DNA"/>
</dbReference>
<dbReference type="RefSeq" id="WP_045263593.1">
    <property type="nucleotide sequence ID" value="NZ_JYIV01000024.1"/>
</dbReference>
<dbReference type="AlphaFoldDB" id="A0A0F0KPV8"/>
<dbReference type="Proteomes" id="UP000033725">
    <property type="component" value="Unassembled WGS sequence"/>
</dbReference>
<organism evidence="1 2">
    <name type="scientific">Microbacterium oxydans</name>
    <dbReference type="NCBI Taxonomy" id="82380"/>
    <lineage>
        <taxon>Bacteria</taxon>
        <taxon>Bacillati</taxon>
        <taxon>Actinomycetota</taxon>
        <taxon>Actinomycetes</taxon>
        <taxon>Micrococcales</taxon>
        <taxon>Microbacteriaceae</taxon>
        <taxon>Microbacterium</taxon>
    </lineage>
</organism>
<reference evidence="1 2" key="1">
    <citation type="submission" date="2015-02" db="EMBL/GenBank/DDBJ databases">
        <title>Draft genome sequences of ten Microbacterium spp. with emphasis on heavy metal contaminated environments.</title>
        <authorList>
            <person name="Corretto E."/>
        </authorList>
    </citation>
    <scope>NUCLEOTIDE SEQUENCE [LARGE SCALE GENOMIC DNA]</scope>
    <source>
        <strain evidence="1 2">BEL163</strain>
    </source>
</reference>
<dbReference type="PATRIC" id="fig|82380.10.peg.1702"/>
<sequence>MTSDVTLWRDALIELSTLENVRPENGLLQRIDLGPVELGVTLTTGQQLMVRATASRDEMASAISAVLGETVDANASPEWAPPFKTENFWWAETLYNFGVLAPNGIVMKPDVLFHHISRRNGVATIEASDNRRRVAVHFDLMADAPPVDVVTDVLEALTSSPSA</sequence>
<comment type="caution">
    <text evidence="1">The sequence shown here is derived from an EMBL/GenBank/DDBJ whole genome shotgun (WGS) entry which is preliminary data.</text>
</comment>
<evidence type="ECO:0000313" key="1">
    <source>
        <dbReference type="EMBL" id="KJL22947.1"/>
    </source>
</evidence>
<proteinExistence type="predicted"/>